<feature type="region of interest" description="Disordered" evidence="8">
    <location>
        <begin position="482"/>
        <end position="503"/>
    </location>
</feature>
<keyword evidence="9" id="KW-0812">Transmembrane</keyword>
<keyword evidence="9" id="KW-0472">Membrane</keyword>
<gene>
    <name evidence="13" type="ORF">Vbra_9701</name>
</gene>
<keyword evidence="7" id="KW-0408">Iron</keyword>
<keyword evidence="6" id="KW-0560">Oxidoreductase</keyword>
<evidence type="ECO:0000256" key="2">
    <source>
        <dbReference type="ARBA" id="ARBA00008714"/>
    </source>
</evidence>
<evidence type="ECO:0000256" key="10">
    <source>
        <dbReference type="SAM" id="SignalP"/>
    </source>
</evidence>
<evidence type="ECO:0000259" key="12">
    <source>
        <dbReference type="Pfam" id="PF02777"/>
    </source>
</evidence>
<evidence type="ECO:0000259" key="11">
    <source>
        <dbReference type="Pfam" id="PF00081"/>
    </source>
</evidence>
<dbReference type="EMBL" id="CDMY01000582">
    <property type="protein sequence ID" value="CEM24553.1"/>
    <property type="molecule type" value="Genomic_DNA"/>
</dbReference>
<organism evidence="13 14">
    <name type="scientific">Vitrella brassicaformis (strain CCMP3155)</name>
    <dbReference type="NCBI Taxonomy" id="1169540"/>
    <lineage>
        <taxon>Eukaryota</taxon>
        <taxon>Sar</taxon>
        <taxon>Alveolata</taxon>
        <taxon>Colpodellida</taxon>
        <taxon>Vitrellaceae</taxon>
        <taxon>Vitrella</taxon>
    </lineage>
</organism>
<dbReference type="STRING" id="1169540.A0A0G4G7T0"/>
<keyword evidence="14" id="KW-1185">Reference proteome</keyword>
<evidence type="ECO:0000256" key="5">
    <source>
        <dbReference type="ARBA" id="ARBA00022723"/>
    </source>
</evidence>
<proteinExistence type="inferred from homology"/>
<dbReference type="FunFam" id="3.55.40.20:FF:000004">
    <property type="entry name" value="Superoxide dismutase [Fe]"/>
    <property type="match status" value="1"/>
</dbReference>
<dbReference type="InterPro" id="IPR019833">
    <property type="entry name" value="Mn/Fe_SOD_BS"/>
</dbReference>
<sequence length="531" mass="57248">MWVLAATVSAALLGTATAVSFVQDALPYAYDALEPAVDAQTMELHFSKHHAGYITNLNKAIATNASSFDSLSLTDIIEVAKEQDVLVRNNGGGAYNHDLFWKAMAPVDGVGQRSAALEQAITSAFGSYDAFEEALSEAAGSVFGSGWAWLVVGRTGALSIMTSPNQDSPLMGLEAIPILGIDVWEHAYYLNYQNRRAEYIAAWMNIINWTQVSENFESYALEGSPVPSLTEEEATTAPPPEDSDADVLSAAANGDTLRSRQLAEADAPVVFEQAELPYAYDALEPVIDAQTMELHFSKHHAGYINKLNTAISTLSEVPTELTALLPKIKTLGAAVRNNGGGAYNHAMFWETMAPNGTAASQPSEALMKAIEVSFPSFEAMQEQFSIRAGRVFGSGWAWLVVDPKDPQNLAIVTTPNQDSPLMDDDAGDAMIPILGLDVWEHAYYLKYQNRRADYIAAWWGLVNWDKVSSFYDEYASKGQPVPLLTSTQQGGAQPEEGSPDSSSALSVTASVMSLLLPTLVVAMAVGGGVRW</sequence>
<evidence type="ECO:0000256" key="1">
    <source>
        <dbReference type="ARBA" id="ARBA00001962"/>
    </source>
</evidence>
<evidence type="ECO:0000256" key="6">
    <source>
        <dbReference type="ARBA" id="ARBA00023002"/>
    </source>
</evidence>
<evidence type="ECO:0000313" key="13">
    <source>
        <dbReference type="EMBL" id="CEM24553.1"/>
    </source>
</evidence>
<dbReference type="EC" id="1.15.1.1" evidence="3"/>
<feature type="domain" description="Manganese/iron superoxide dismutase N-terminal" evidence="11">
    <location>
        <begin position="24"/>
        <end position="105"/>
    </location>
</feature>
<feature type="region of interest" description="Disordered" evidence="8">
    <location>
        <begin position="224"/>
        <end position="246"/>
    </location>
</feature>
<dbReference type="InterPro" id="IPR019832">
    <property type="entry name" value="Mn/Fe_SOD_C"/>
</dbReference>
<comment type="cofactor">
    <cofactor evidence="1">
        <name>Fe cation</name>
        <dbReference type="ChEBI" id="CHEBI:24875"/>
    </cofactor>
</comment>
<evidence type="ECO:0000256" key="4">
    <source>
        <dbReference type="ARBA" id="ARBA00014767"/>
    </source>
</evidence>
<feature type="chain" id="PRO_5005189615" description="Superoxide dismutase [Fe]" evidence="10">
    <location>
        <begin position="19"/>
        <end position="531"/>
    </location>
</feature>
<evidence type="ECO:0000313" key="14">
    <source>
        <dbReference type="Proteomes" id="UP000041254"/>
    </source>
</evidence>
<dbReference type="PANTHER" id="PTHR43595">
    <property type="entry name" value="37S RIBOSOMAL PROTEIN S26, MITOCHONDRIAL"/>
    <property type="match status" value="1"/>
</dbReference>
<evidence type="ECO:0000256" key="8">
    <source>
        <dbReference type="SAM" id="MobiDB-lite"/>
    </source>
</evidence>
<dbReference type="OMA" id="FSKHHAG"/>
<dbReference type="InterPro" id="IPR001189">
    <property type="entry name" value="Mn/Fe_SOD"/>
</dbReference>
<keyword evidence="10" id="KW-0732">Signal</keyword>
<keyword evidence="9" id="KW-1133">Transmembrane helix</keyword>
<keyword evidence="5" id="KW-0479">Metal-binding</keyword>
<feature type="domain" description="Manganese/iron superoxide dismutase C-terminal" evidence="12">
    <location>
        <begin position="115"/>
        <end position="214"/>
    </location>
</feature>
<dbReference type="InterPro" id="IPR036314">
    <property type="entry name" value="SOD_C_sf"/>
</dbReference>
<accession>A0A0G4G7T0</accession>
<dbReference type="PROSITE" id="PS00088">
    <property type="entry name" value="SOD_MN"/>
    <property type="match status" value="2"/>
</dbReference>
<dbReference type="AlphaFoldDB" id="A0A0G4G7T0"/>
<evidence type="ECO:0000256" key="9">
    <source>
        <dbReference type="SAM" id="Phobius"/>
    </source>
</evidence>
<dbReference type="InParanoid" id="A0A0G4G7T0"/>
<dbReference type="Proteomes" id="UP000041254">
    <property type="component" value="Unassembled WGS sequence"/>
</dbReference>
<name>A0A0G4G7T0_VITBC</name>
<dbReference type="GO" id="GO:0005737">
    <property type="term" value="C:cytoplasm"/>
    <property type="evidence" value="ECO:0007669"/>
    <property type="project" value="TreeGrafter"/>
</dbReference>
<comment type="similarity">
    <text evidence="2">Belongs to the iron/manganese superoxide dismutase family.</text>
</comment>
<dbReference type="PRINTS" id="PR01703">
    <property type="entry name" value="MNSODISMTASE"/>
</dbReference>
<dbReference type="GO" id="GO:0004784">
    <property type="term" value="F:superoxide dismutase activity"/>
    <property type="evidence" value="ECO:0007669"/>
    <property type="project" value="UniProtKB-EC"/>
</dbReference>
<feature type="domain" description="Manganese/iron superoxide dismutase N-terminal" evidence="11">
    <location>
        <begin position="271"/>
        <end position="353"/>
    </location>
</feature>
<dbReference type="SUPFAM" id="SSF54719">
    <property type="entry name" value="Fe,Mn superoxide dismutase (SOD), C-terminal domain"/>
    <property type="match status" value="2"/>
</dbReference>
<dbReference type="SUPFAM" id="SSF46609">
    <property type="entry name" value="Fe,Mn superoxide dismutase (SOD), N-terminal domain"/>
    <property type="match status" value="2"/>
</dbReference>
<dbReference type="Pfam" id="PF00081">
    <property type="entry name" value="Sod_Fe_N"/>
    <property type="match status" value="2"/>
</dbReference>
<dbReference type="Pfam" id="PF02777">
    <property type="entry name" value="Sod_Fe_C"/>
    <property type="match status" value="2"/>
</dbReference>
<dbReference type="OrthoDB" id="239262at2759"/>
<dbReference type="PANTHER" id="PTHR43595:SF2">
    <property type="entry name" value="SMALL RIBOSOMAL SUBUNIT PROTEIN MS42"/>
    <property type="match status" value="1"/>
</dbReference>
<dbReference type="GO" id="GO:0046872">
    <property type="term" value="F:metal ion binding"/>
    <property type="evidence" value="ECO:0007669"/>
    <property type="project" value="UniProtKB-KW"/>
</dbReference>
<evidence type="ECO:0000256" key="7">
    <source>
        <dbReference type="ARBA" id="ARBA00023004"/>
    </source>
</evidence>
<dbReference type="VEuPathDB" id="CryptoDB:Vbra_9701"/>
<dbReference type="Gene3D" id="3.55.40.20">
    <property type="entry name" value="Iron/manganese superoxide dismutase, C-terminal domain"/>
    <property type="match status" value="2"/>
</dbReference>
<dbReference type="Gene3D" id="1.10.287.990">
    <property type="entry name" value="Fe,Mn superoxide dismutase (SOD) domain"/>
    <property type="match status" value="2"/>
</dbReference>
<feature type="domain" description="Manganese/iron superoxide dismutase C-terminal" evidence="12">
    <location>
        <begin position="362"/>
        <end position="468"/>
    </location>
</feature>
<feature type="transmembrane region" description="Helical" evidence="9">
    <location>
        <begin position="504"/>
        <end position="525"/>
    </location>
</feature>
<evidence type="ECO:0000256" key="3">
    <source>
        <dbReference type="ARBA" id="ARBA00012682"/>
    </source>
</evidence>
<dbReference type="InterPro" id="IPR036324">
    <property type="entry name" value="Mn/Fe_SOD_N_sf"/>
</dbReference>
<feature type="signal peptide" evidence="10">
    <location>
        <begin position="1"/>
        <end position="18"/>
    </location>
</feature>
<protein>
    <recommendedName>
        <fullName evidence="4">Superoxide dismutase [Fe]</fullName>
        <ecNumber evidence="3">1.15.1.1</ecNumber>
    </recommendedName>
</protein>
<dbReference type="InterPro" id="IPR019831">
    <property type="entry name" value="Mn/Fe_SOD_N"/>
</dbReference>
<reference evidence="13 14" key="1">
    <citation type="submission" date="2014-11" db="EMBL/GenBank/DDBJ databases">
        <authorList>
            <person name="Zhu J."/>
            <person name="Qi W."/>
            <person name="Song R."/>
        </authorList>
    </citation>
    <scope>NUCLEOTIDE SEQUENCE [LARGE SCALE GENOMIC DNA]</scope>
</reference>